<proteinExistence type="predicted"/>
<reference evidence="2" key="1">
    <citation type="submission" date="2016-08" db="EMBL/GenBank/DDBJ databases">
        <authorList>
            <person name="Loux V."/>
            <person name="Rue O."/>
        </authorList>
    </citation>
    <scope>NUCLEOTIDE SEQUENCE [LARGE SCALE GENOMIC DNA]</scope>
    <source>
        <strain evidence="2">INRA Bc05-F1</strain>
    </source>
</reference>
<organism evidence="1 2">
    <name type="scientific">Bacillus wiedmannii</name>
    <dbReference type="NCBI Taxonomy" id="1890302"/>
    <lineage>
        <taxon>Bacteria</taxon>
        <taxon>Bacillati</taxon>
        <taxon>Bacillota</taxon>
        <taxon>Bacilli</taxon>
        <taxon>Bacillales</taxon>
        <taxon>Bacillaceae</taxon>
        <taxon>Bacillus</taxon>
        <taxon>Bacillus cereus group</taxon>
    </lineage>
</organism>
<dbReference type="Proteomes" id="UP000196052">
    <property type="component" value="Unassembled WGS sequence"/>
</dbReference>
<accession>A0A1C4FCX3</accession>
<evidence type="ECO:0000313" key="2">
    <source>
        <dbReference type="Proteomes" id="UP000196052"/>
    </source>
</evidence>
<evidence type="ECO:0000313" key="1">
    <source>
        <dbReference type="EMBL" id="SCC53483.1"/>
    </source>
</evidence>
<name>A0A1C4FCX3_9BACI</name>
<gene>
    <name evidence="1" type="ORF">BC05F1_04252</name>
</gene>
<sequence>MQREIINKHYLKESACDYMVYSEIGMAERIYHRWKFRAISNLAFALKLEIKK</sequence>
<dbReference type="EMBL" id="FMBE01000014">
    <property type="protein sequence ID" value="SCC53483.1"/>
    <property type="molecule type" value="Genomic_DNA"/>
</dbReference>
<protein>
    <submittedName>
        <fullName evidence="1">ArpU family phage transcriptional regulator</fullName>
    </submittedName>
</protein>
<dbReference type="AlphaFoldDB" id="A0A1C4FCX3"/>